<keyword evidence="2" id="KW-1185">Reference proteome</keyword>
<protein>
    <submittedName>
        <fullName evidence="1">Uncharacterized protein</fullName>
    </submittedName>
</protein>
<evidence type="ECO:0000313" key="2">
    <source>
        <dbReference type="Proteomes" id="UP001208131"/>
    </source>
</evidence>
<dbReference type="Proteomes" id="UP001208131">
    <property type="component" value="Unassembled WGS sequence"/>
</dbReference>
<dbReference type="EMBL" id="JAOQJZ010000015">
    <property type="protein sequence ID" value="MCU6706722.1"/>
    <property type="molecule type" value="Genomic_DNA"/>
</dbReference>
<accession>A0AAE3LLC7</accession>
<proteinExistence type="predicted"/>
<reference evidence="1 2" key="1">
    <citation type="journal article" date="2021" name="ISME Commun">
        <title>Automated analysis of genomic sequences facilitates high-throughput and comprehensive description of bacteria.</title>
        <authorList>
            <person name="Hitch T.C.A."/>
        </authorList>
    </citation>
    <scope>NUCLEOTIDE SEQUENCE [LARGE SCALE GENOMIC DNA]</scope>
    <source>
        <strain evidence="1 2">Sanger_31</strain>
    </source>
</reference>
<dbReference type="RefSeq" id="WP_022286817.1">
    <property type="nucleotide sequence ID" value="NZ_JAOQJZ010000015.1"/>
</dbReference>
<sequence>MKKNTKIFNTEVIERMALSDNIPPFDEQRKGTQVIMIEEGKKTVIYDDYSMYCDADARKWRVEAYNRTDGRKLDRLCMCGGVYPNKNDWKAERECLDMKGDGIDGCVSAFVYNSITPETSEKGDIFFKIISNTIIRVA</sequence>
<evidence type="ECO:0000313" key="1">
    <source>
        <dbReference type="EMBL" id="MCU6706722.1"/>
    </source>
</evidence>
<organism evidence="1 2">
    <name type="scientific">Hominimerdicola aceti</name>
    <dbReference type="NCBI Taxonomy" id="2981726"/>
    <lineage>
        <taxon>Bacteria</taxon>
        <taxon>Bacillati</taxon>
        <taxon>Bacillota</taxon>
        <taxon>Clostridia</taxon>
        <taxon>Eubacteriales</taxon>
        <taxon>Oscillospiraceae</taxon>
        <taxon>Hominimerdicola</taxon>
    </lineage>
</organism>
<gene>
    <name evidence="1" type="ORF">OCV57_12425</name>
</gene>
<comment type="caution">
    <text evidence="1">The sequence shown here is derived from an EMBL/GenBank/DDBJ whole genome shotgun (WGS) entry which is preliminary data.</text>
</comment>
<name>A0AAE3LLC7_9FIRM</name>
<dbReference type="AlphaFoldDB" id="A0AAE3LLC7"/>